<dbReference type="InterPro" id="IPR036249">
    <property type="entry name" value="Thioredoxin-like_sf"/>
</dbReference>
<dbReference type="InterPro" id="IPR029759">
    <property type="entry name" value="GPX_AS"/>
</dbReference>
<organism evidence="6 7">
    <name type="scientific">Malus baccata</name>
    <name type="common">Siberian crab apple</name>
    <name type="synonym">Pyrus baccata</name>
    <dbReference type="NCBI Taxonomy" id="106549"/>
    <lineage>
        <taxon>Eukaryota</taxon>
        <taxon>Viridiplantae</taxon>
        <taxon>Streptophyta</taxon>
        <taxon>Embryophyta</taxon>
        <taxon>Tracheophyta</taxon>
        <taxon>Spermatophyta</taxon>
        <taxon>Magnoliopsida</taxon>
        <taxon>eudicotyledons</taxon>
        <taxon>Gunneridae</taxon>
        <taxon>Pentapetalae</taxon>
        <taxon>rosids</taxon>
        <taxon>fabids</taxon>
        <taxon>Rosales</taxon>
        <taxon>Rosaceae</taxon>
        <taxon>Amygdaloideae</taxon>
        <taxon>Maleae</taxon>
        <taxon>Malus</taxon>
    </lineage>
</organism>
<evidence type="ECO:0000313" key="6">
    <source>
        <dbReference type="EMBL" id="TQD71975.1"/>
    </source>
</evidence>
<dbReference type="EMBL" id="VIEB01001469">
    <property type="protein sequence ID" value="TQD71975.1"/>
    <property type="molecule type" value="Genomic_DNA"/>
</dbReference>
<gene>
    <name evidence="6" type="ORF">C1H46_042503</name>
</gene>
<dbReference type="PROSITE" id="PS51355">
    <property type="entry name" value="GLUTATHIONE_PEROXID_3"/>
    <property type="match status" value="1"/>
</dbReference>
<dbReference type="InterPro" id="IPR000889">
    <property type="entry name" value="Glutathione_peroxidase"/>
</dbReference>
<dbReference type="PRINTS" id="PR01011">
    <property type="entry name" value="GLUTPROXDASE"/>
</dbReference>
<dbReference type="GO" id="GO:0004601">
    <property type="term" value="F:peroxidase activity"/>
    <property type="evidence" value="ECO:0007669"/>
    <property type="project" value="UniProtKB-KW"/>
</dbReference>
<evidence type="ECO:0000256" key="3">
    <source>
        <dbReference type="ARBA" id="ARBA00023002"/>
    </source>
</evidence>
<dbReference type="Gene3D" id="3.40.30.10">
    <property type="entry name" value="Glutaredoxin"/>
    <property type="match status" value="1"/>
</dbReference>
<keyword evidence="7" id="KW-1185">Reference proteome</keyword>
<comment type="caution">
    <text evidence="6">The sequence shown here is derived from an EMBL/GenBank/DDBJ whole genome shotgun (WGS) entry which is preliminary data.</text>
</comment>
<proteinExistence type="inferred from homology"/>
<feature type="active site" evidence="4">
    <location>
        <position position="37"/>
    </location>
</feature>
<keyword evidence="3 5" id="KW-0560">Oxidoreductase</keyword>
<dbReference type="AlphaFoldDB" id="A0A540KCM3"/>
<dbReference type="PROSITE" id="PS00460">
    <property type="entry name" value="GLUTATHIONE_PEROXID_1"/>
    <property type="match status" value="1"/>
</dbReference>
<accession>A0A540KCM3</accession>
<evidence type="ECO:0000256" key="2">
    <source>
        <dbReference type="ARBA" id="ARBA00022559"/>
    </source>
</evidence>
<evidence type="ECO:0000256" key="1">
    <source>
        <dbReference type="ARBA" id="ARBA00006926"/>
    </source>
</evidence>
<protein>
    <recommendedName>
        <fullName evidence="5">Glutathione peroxidase</fullName>
    </recommendedName>
</protein>
<dbReference type="PANTHER" id="PTHR11592:SF27">
    <property type="entry name" value="GLUTATHIONE PEROXIDASE 8-RELATED"/>
    <property type="match status" value="1"/>
</dbReference>
<dbReference type="GO" id="GO:0006979">
    <property type="term" value="P:response to oxidative stress"/>
    <property type="evidence" value="ECO:0007669"/>
    <property type="project" value="InterPro"/>
</dbReference>
<keyword evidence="2 5" id="KW-0575">Peroxidase</keyword>
<evidence type="ECO:0000256" key="5">
    <source>
        <dbReference type="RuleBase" id="RU000499"/>
    </source>
</evidence>
<dbReference type="PANTHER" id="PTHR11592">
    <property type="entry name" value="GLUTATHIONE PEROXIDASE"/>
    <property type="match status" value="1"/>
</dbReference>
<dbReference type="PIRSF" id="PIRSF000303">
    <property type="entry name" value="Glutathion_perox"/>
    <property type="match status" value="1"/>
</dbReference>
<sequence length="182" mass="21121">MNGLITRSIHPDVKGNDVDLILYKGKILLVINVASKCGLTNSNYDELNELYQKYKDQGLHFELVWLIPALRFWHFRATSLVIRNREVTKRLKILSALGSNRSFPFFDKIEVNGDNTAPVYKFLKEGMWGFFGDDIQWNFTKFLVDKEGEASHRYYPATPPLRIEPFDIHFPQRDIKTLLGIA</sequence>
<evidence type="ECO:0000256" key="4">
    <source>
        <dbReference type="PIRSR" id="PIRSR000303-1"/>
    </source>
</evidence>
<dbReference type="Proteomes" id="UP000315295">
    <property type="component" value="Unassembled WGS sequence"/>
</dbReference>
<dbReference type="Pfam" id="PF00255">
    <property type="entry name" value="GSHPx"/>
    <property type="match status" value="1"/>
</dbReference>
<reference evidence="6 7" key="1">
    <citation type="journal article" date="2019" name="G3 (Bethesda)">
        <title>Sequencing of a Wild Apple (Malus baccata) Genome Unravels the Differences Between Cultivated and Wild Apple Species Regarding Disease Resistance and Cold Tolerance.</title>
        <authorList>
            <person name="Chen X."/>
        </authorList>
    </citation>
    <scope>NUCLEOTIDE SEQUENCE [LARGE SCALE GENOMIC DNA]</scope>
    <source>
        <strain evidence="7">cv. Shandingzi</strain>
        <tissue evidence="6">Leaves</tissue>
    </source>
</reference>
<dbReference type="SUPFAM" id="SSF52833">
    <property type="entry name" value="Thioredoxin-like"/>
    <property type="match status" value="1"/>
</dbReference>
<comment type="similarity">
    <text evidence="1 5">Belongs to the glutathione peroxidase family.</text>
</comment>
<name>A0A540KCM3_MALBA</name>
<evidence type="ECO:0000313" key="7">
    <source>
        <dbReference type="Proteomes" id="UP000315295"/>
    </source>
</evidence>
<dbReference type="STRING" id="106549.A0A540KCM3"/>